<evidence type="ECO:0000256" key="9">
    <source>
        <dbReference type="SAM" id="Phobius"/>
    </source>
</evidence>
<organism evidence="12 15">
    <name type="scientific">Sarcoptes scabiei</name>
    <name type="common">Itch mite</name>
    <name type="synonym">Acarus scabiei</name>
    <dbReference type="NCBI Taxonomy" id="52283"/>
    <lineage>
        <taxon>Eukaryota</taxon>
        <taxon>Metazoa</taxon>
        <taxon>Ecdysozoa</taxon>
        <taxon>Arthropoda</taxon>
        <taxon>Chelicerata</taxon>
        <taxon>Arachnida</taxon>
        <taxon>Acari</taxon>
        <taxon>Acariformes</taxon>
        <taxon>Sarcoptiformes</taxon>
        <taxon>Astigmata</taxon>
        <taxon>Psoroptidia</taxon>
        <taxon>Sarcoptoidea</taxon>
        <taxon>Sarcoptidae</taxon>
        <taxon>Sarcoptinae</taxon>
        <taxon>Sarcoptes</taxon>
    </lineage>
</organism>
<evidence type="ECO:0000313" key="11">
    <source>
        <dbReference type="EMBL" id="KAF7492025.1"/>
    </source>
</evidence>
<feature type="transmembrane region" description="Helical" evidence="9">
    <location>
        <begin position="206"/>
        <end position="229"/>
    </location>
</feature>
<evidence type="ECO:0000259" key="10">
    <source>
        <dbReference type="PROSITE" id="PS50262"/>
    </source>
</evidence>
<evidence type="ECO:0000256" key="3">
    <source>
        <dbReference type="ARBA" id="ARBA00022692"/>
    </source>
</evidence>
<dbReference type="VEuPathDB" id="VectorBase:SSCA008530"/>
<evidence type="ECO:0000256" key="4">
    <source>
        <dbReference type="ARBA" id="ARBA00022989"/>
    </source>
</evidence>
<feature type="domain" description="G-protein coupled receptors family 1 profile" evidence="10">
    <location>
        <begin position="70"/>
        <end position="307"/>
    </location>
</feature>
<evidence type="ECO:0000313" key="12">
    <source>
        <dbReference type="EMBL" id="KPM04825.1"/>
    </source>
</evidence>
<accession>A0A132A2J2</accession>
<comment type="subcellular location">
    <subcellularLocation>
        <location evidence="1">Cell membrane</location>
        <topology evidence="1">Multi-pass membrane protein</topology>
    </subcellularLocation>
</comment>
<name>A0A132A2J2_SARSC</name>
<evidence type="ECO:0000313" key="13">
    <source>
        <dbReference type="EnsemblMetazoa" id="KAF7492025.1"/>
    </source>
</evidence>
<dbReference type="PANTHER" id="PTHR24228:SF59">
    <property type="entry name" value="NEUROPEPTIDE RECEPTOR 15"/>
    <property type="match status" value="1"/>
</dbReference>
<dbReference type="Proteomes" id="UP000616769">
    <property type="component" value="Unassembled WGS sequence"/>
</dbReference>
<feature type="transmembrane region" description="Helical" evidence="9">
    <location>
        <begin position="142"/>
        <end position="161"/>
    </location>
</feature>
<dbReference type="Proteomes" id="UP000070412">
    <property type="component" value="Unassembled WGS sequence"/>
</dbReference>
<dbReference type="EnsemblMetazoa" id="SSS_4475s_mrna">
    <property type="protein sequence ID" value="KAF7492025.1"/>
    <property type="gene ID" value="SSS_4475"/>
</dbReference>
<dbReference type="PROSITE" id="PS50262">
    <property type="entry name" value="G_PROTEIN_RECEP_F1_2"/>
    <property type="match status" value="1"/>
</dbReference>
<feature type="transmembrane region" description="Helical" evidence="9">
    <location>
        <begin position="290"/>
        <end position="310"/>
    </location>
</feature>
<keyword evidence="5" id="KW-0297">G-protein coupled receptor</keyword>
<proteinExistence type="predicted"/>
<keyword evidence="4 9" id="KW-1133">Transmembrane helix</keyword>
<protein>
    <submittedName>
        <fullName evidence="13">G_PROTEIN_RECEP_F1_2 domain-containing protein</fullName>
    </submittedName>
    <submittedName>
        <fullName evidence="12">Somatostatin receptor-like protein</fullName>
    </submittedName>
</protein>
<sequence>MSLNKILFNNSDPDWSNYANIATNIATDWLNRTLFQGNASDSIPWDQTPQDIRQYILICRLILLGIGLFGSIFLLTVYVKCSSIIQNCLGIYVVNLCLATLIDMIDSGIWIVKEFGYQIEDYELPWWVYKIFKLPQFGQPTASLLFTLIILDRFFATFFSNCHHGCFGSKINAIFLSLIIWLGSFFMVFILIFEDLLFKHDKLYELLQFSIAYLGPFVLKLFLVLLLFIKRRMVPDSEQSQAFIHRQRETLYYCLAIVSLHLILSVPYLAFRTNNFFHLVEIRLDQWIFLASYMILELPLILNPILVLTIDPEFRDSMIYVCTCASRAHRDLTDLCDDHAESQPLAPMATSPIAEEKEHLDEAES</sequence>
<evidence type="ECO:0000313" key="14">
    <source>
        <dbReference type="Proteomes" id="UP000070412"/>
    </source>
</evidence>
<reference evidence="12 15" key="1">
    <citation type="journal article" date="2015" name="Parasit. Vectors">
        <title>Draft genome of the scabies mite.</title>
        <authorList>
            <person name="Rider S.D.Jr."/>
            <person name="Morgan M.S."/>
            <person name="Arlian L.G."/>
        </authorList>
    </citation>
    <scope>NUCLEOTIDE SEQUENCE [LARGE SCALE GENOMIC DNA]</scope>
    <source>
        <strain evidence="12">Arlian Lab</strain>
    </source>
</reference>
<evidence type="ECO:0000313" key="15">
    <source>
        <dbReference type="Proteomes" id="UP000616769"/>
    </source>
</evidence>
<dbReference type="OrthoDB" id="6494793at2759"/>
<dbReference type="GO" id="GO:0005886">
    <property type="term" value="C:plasma membrane"/>
    <property type="evidence" value="ECO:0007669"/>
    <property type="project" value="UniProtKB-SubCell"/>
</dbReference>
<evidence type="ECO:0000256" key="8">
    <source>
        <dbReference type="ARBA" id="ARBA00023224"/>
    </source>
</evidence>
<evidence type="ECO:0000256" key="6">
    <source>
        <dbReference type="ARBA" id="ARBA00023136"/>
    </source>
</evidence>
<evidence type="ECO:0000256" key="1">
    <source>
        <dbReference type="ARBA" id="ARBA00004651"/>
    </source>
</evidence>
<evidence type="ECO:0000256" key="7">
    <source>
        <dbReference type="ARBA" id="ARBA00023170"/>
    </source>
</evidence>
<dbReference type="EMBL" id="JXLN01009976">
    <property type="protein sequence ID" value="KPM04825.1"/>
    <property type="molecule type" value="Genomic_DNA"/>
</dbReference>
<reference evidence="11" key="3">
    <citation type="submission" date="2020-01" db="EMBL/GenBank/DDBJ databases">
        <authorList>
            <person name="Korhonen P.K.K."/>
            <person name="Guangxu M.G."/>
            <person name="Wang T.W."/>
            <person name="Stroehlein A.J.S."/>
            <person name="Young N.D."/>
            <person name="Ang C.-S.A."/>
            <person name="Fernando D.W.F."/>
            <person name="Lu H.L."/>
            <person name="Taylor S.T."/>
            <person name="Ehtesham M.E.M."/>
            <person name="Najaraj S.H.N."/>
            <person name="Harsha G.H.G."/>
            <person name="Madugundu A.M."/>
            <person name="Renuse S.R."/>
            <person name="Holt D.H."/>
            <person name="Pandey A.P."/>
            <person name="Papenfuss A.P."/>
            <person name="Gasser R.B.G."/>
            <person name="Fischer K.F."/>
        </authorList>
    </citation>
    <scope>NUCLEOTIDE SEQUENCE</scope>
    <source>
        <strain evidence="11">SSS_KF_BRIS2020</strain>
    </source>
</reference>
<keyword evidence="3 9" id="KW-0812">Transmembrane</keyword>
<keyword evidence="14" id="KW-1185">Reference proteome</keyword>
<feature type="transmembrane region" description="Helical" evidence="9">
    <location>
        <begin position="250"/>
        <end position="270"/>
    </location>
</feature>
<feature type="transmembrane region" description="Helical" evidence="9">
    <location>
        <begin position="173"/>
        <end position="194"/>
    </location>
</feature>
<dbReference type="GO" id="GO:0004930">
    <property type="term" value="F:G protein-coupled receptor activity"/>
    <property type="evidence" value="ECO:0007669"/>
    <property type="project" value="UniProtKB-KW"/>
</dbReference>
<feature type="transmembrane region" description="Helical" evidence="9">
    <location>
        <begin position="55"/>
        <end position="79"/>
    </location>
</feature>
<dbReference type="OMA" id="RESLYYV"/>
<evidence type="ECO:0000256" key="2">
    <source>
        <dbReference type="ARBA" id="ARBA00022475"/>
    </source>
</evidence>
<dbReference type="PANTHER" id="PTHR24228">
    <property type="entry name" value="B2 BRADYKININ RECEPTOR/ANGIOTENSIN II RECEPTOR"/>
    <property type="match status" value="1"/>
</dbReference>
<keyword evidence="2" id="KW-1003">Cell membrane</keyword>
<dbReference type="AlphaFoldDB" id="A0A132A2J2"/>
<gene>
    <name evidence="12" type="ORF">QR98_0032790</name>
    <name evidence="11" type="ORF">SSS_4475</name>
</gene>
<dbReference type="SUPFAM" id="SSF81321">
    <property type="entry name" value="Family A G protein-coupled receptor-like"/>
    <property type="match status" value="1"/>
</dbReference>
<evidence type="ECO:0000256" key="5">
    <source>
        <dbReference type="ARBA" id="ARBA00023040"/>
    </source>
</evidence>
<reference evidence="14" key="2">
    <citation type="journal article" date="2020" name="PLoS Negl. Trop. Dis.">
        <title>High-quality nuclear genome for Sarcoptes scabiei-A critical resource for a neglected parasite.</title>
        <authorList>
            <person name="Korhonen P.K."/>
            <person name="Gasser R.B."/>
            <person name="Ma G."/>
            <person name="Wang T."/>
            <person name="Stroehlein A.J."/>
            <person name="Young N.D."/>
            <person name="Ang C.S."/>
            <person name="Fernando D.D."/>
            <person name="Lu H.C."/>
            <person name="Taylor S."/>
            <person name="Reynolds S.L."/>
            <person name="Mofiz E."/>
            <person name="Najaraj S.H."/>
            <person name="Gowda H."/>
            <person name="Madugundu A."/>
            <person name="Renuse S."/>
            <person name="Holt D."/>
            <person name="Pandey A."/>
            <person name="Papenfuss A.T."/>
            <person name="Fischer K."/>
        </authorList>
    </citation>
    <scope>NUCLEOTIDE SEQUENCE [LARGE SCALE GENOMIC DNA]</scope>
</reference>
<keyword evidence="7 12" id="KW-0675">Receptor</keyword>
<keyword evidence="6 9" id="KW-0472">Membrane</keyword>
<dbReference type="InterPro" id="IPR017452">
    <property type="entry name" value="GPCR_Rhodpsn_7TM"/>
</dbReference>
<feature type="transmembrane region" description="Helical" evidence="9">
    <location>
        <begin position="91"/>
        <end position="112"/>
    </location>
</feature>
<reference evidence="13" key="4">
    <citation type="submission" date="2022-06" db="UniProtKB">
        <authorList>
            <consortium name="EnsemblMetazoa"/>
        </authorList>
    </citation>
    <scope>IDENTIFICATION</scope>
</reference>
<dbReference type="Gene3D" id="1.20.1070.10">
    <property type="entry name" value="Rhodopsin 7-helix transmembrane proteins"/>
    <property type="match status" value="1"/>
</dbReference>
<dbReference type="EMBL" id="WVUK01000057">
    <property type="protein sequence ID" value="KAF7492025.1"/>
    <property type="molecule type" value="Genomic_DNA"/>
</dbReference>
<keyword evidence="8" id="KW-0807">Transducer</keyword>